<dbReference type="InterPro" id="IPR000477">
    <property type="entry name" value="RT_dom"/>
</dbReference>
<dbReference type="PROSITE" id="PS50878">
    <property type="entry name" value="RT_POL"/>
    <property type="match status" value="1"/>
</dbReference>
<name>A0ABY6K628_9ARAC</name>
<dbReference type="Gene3D" id="3.30.420.10">
    <property type="entry name" value="Ribonuclease H-like superfamily/Ribonuclease H"/>
    <property type="match status" value="1"/>
</dbReference>
<dbReference type="Gene3D" id="3.30.70.270">
    <property type="match status" value="1"/>
</dbReference>
<evidence type="ECO:0000313" key="3">
    <source>
        <dbReference type="EMBL" id="UYV64060.1"/>
    </source>
</evidence>
<dbReference type="InterPro" id="IPR009057">
    <property type="entry name" value="Homeodomain-like_sf"/>
</dbReference>
<dbReference type="InterPro" id="IPR038717">
    <property type="entry name" value="Tc1-like_DDE_dom"/>
</dbReference>
<protein>
    <recommendedName>
        <fullName evidence="2">Reverse transcriptase domain-containing protein</fullName>
    </recommendedName>
</protein>
<evidence type="ECO:0000259" key="2">
    <source>
        <dbReference type="PROSITE" id="PS50878"/>
    </source>
</evidence>
<dbReference type="PANTHER" id="PTHR47326:SF1">
    <property type="entry name" value="HTH PSQ-TYPE DOMAIN-CONTAINING PROTEIN"/>
    <property type="match status" value="1"/>
</dbReference>
<keyword evidence="4" id="KW-1185">Reference proteome</keyword>
<dbReference type="InterPro" id="IPR043502">
    <property type="entry name" value="DNA/RNA_pol_sf"/>
</dbReference>
<dbReference type="InterPro" id="IPR043128">
    <property type="entry name" value="Rev_trsase/Diguanyl_cyclase"/>
</dbReference>
<organism evidence="3 4">
    <name type="scientific">Cordylochernes scorpioides</name>
    <dbReference type="NCBI Taxonomy" id="51811"/>
    <lineage>
        <taxon>Eukaryota</taxon>
        <taxon>Metazoa</taxon>
        <taxon>Ecdysozoa</taxon>
        <taxon>Arthropoda</taxon>
        <taxon>Chelicerata</taxon>
        <taxon>Arachnida</taxon>
        <taxon>Pseudoscorpiones</taxon>
        <taxon>Cheliferoidea</taxon>
        <taxon>Chernetidae</taxon>
        <taxon>Cordylochernes</taxon>
    </lineage>
</organism>
<dbReference type="InterPro" id="IPR002492">
    <property type="entry name" value="Transposase_Tc1-like"/>
</dbReference>
<dbReference type="SUPFAM" id="SSF56672">
    <property type="entry name" value="DNA/RNA polymerases"/>
    <property type="match status" value="1"/>
</dbReference>
<comment type="subcellular location">
    <subcellularLocation>
        <location evidence="1">Nucleus</location>
    </subcellularLocation>
</comment>
<feature type="domain" description="Reverse transcriptase" evidence="2">
    <location>
        <begin position="1"/>
        <end position="153"/>
    </location>
</feature>
<dbReference type="SUPFAM" id="SSF46689">
    <property type="entry name" value="Homeodomain-like"/>
    <property type="match status" value="1"/>
</dbReference>
<dbReference type="Pfam" id="PF13358">
    <property type="entry name" value="DDE_3"/>
    <property type="match status" value="1"/>
</dbReference>
<dbReference type="Pfam" id="PF00078">
    <property type="entry name" value="RVT_1"/>
    <property type="match status" value="1"/>
</dbReference>
<proteinExistence type="predicted"/>
<dbReference type="EMBL" id="CP092864">
    <property type="protein sequence ID" value="UYV64060.1"/>
    <property type="molecule type" value="Genomic_DNA"/>
</dbReference>
<accession>A0ABY6K628</accession>
<reference evidence="3 4" key="1">
    <citation type="submission" date="2022-01" db="EMBL/GenBank/DDBJ databases">
        <title>A chromosomal length assembly of Cordylochernes scorpioides.</title>
        <authorList>
            <person name="Zeh D."/>
            <person name="Zeh J."/>
        </authorList>
    </citation>
    <scope>NUCLEOTIDE SEQUENCE [LARGE SCALE GENOMIC DNA]</scope>
    <source>
        <strain evidence="3">IN4F17</strain>
        <tissue evidence="3">Whole Body</tissue>
    </source>
</reference>
<sequence length="788" mass="90993">MVLKRIDEDNVNASIVKLFKSYFDNRKIRYRYTSIEVQKTLSKGCPQGGPISPTIWNIIMNDLLCKYTEPNSEIIGYADDITVICWNKNLIELENTIGSIMRKITNWCESSKLRISKEKTKVLPLFNNKKFTITLNNNTIIPVDRVKILGITVKNHRNKNKLDFMPHIDDTITKTTRASGYLLGLTKKAWGLDSKRRIVLYKTLFRNTIIYGSTIWYQFIPKKAKDKLNSLQYKILKHGIQAYNTTSSNCTHIIARTPKLTHFIESNILKINIDYNRFVPAKIIIISNFINQKQQEYYEATNENFKSFFSGPKIPNFIKPNFYNVQFLTGHGDFNSYLFKIGKAESPGCSCGGEEQNPRHLLTDCPLTADLRELNQLPINLQHLEFSFDNCVASFCVCGHSQAFPLCLDHDCLYPVRTVKDPTRCREVLENSPPPDCPSRLLQFSWLIGNIYHKKKKWQAIGRMEAGQSQAEIARWLGVTRNVVSRLWKKCLTTANVARTPGQGRPRVTTLNQDRYLSLLVRRNRRMIASQLRSDLNAATGVFVSTDTIRRRLHKKGLYSRRPIICVPLTPPQKRARKLWCRQHVAWNPDEWKRVMFTDESRFSLNSDSRRVFVWREVGTRNNPRNMVEKDPYRSQGFMVWAGIFLGGRTALHIFRQGTLTGQRYRDEILAAYVMPQALEMGENFLLMDDNARPHRAGVVDTFLQNHAIARMNWPARSPDLNPIEHVWDNLGRRISSLQPPPRNTHELETALTQEWALIPQELINSLFLSMGHLCRACLSVKGDHTPY</sequence>
<evidence type="ECO:0000256" key="1">
    <source>
        <dbReference type="ARBA" id="ARBA00004123"/>
    </source>
</evidence>
<gene>
    <name evidence="3" type="ORF">LAZ67_2006425</name>
</gene>
<dbReference type="InterPro" id="IPR036397">
    <property type="entry name" value="RNaseH_sf"/>
</dbReference>
<dbReference type="Proteomes" id="UP001235939">
    <property type="component" value="Chromosome 02"/>
</dbReference>
<dbReference type="Pfam" id="PF01498">
    <property type="entry name" value="HTH_Tnp_Tc3_2"/>
    <property type="match status" value="1"/>
</dbReference>
<dbReference type="PANTHER" id="PTHR47326">
    <property type="entry name" value="TRANSPOSABLE ELEMENT TC3 TRANSPOSASE-LIKE PROTEIN"/>
    <property type="match status" value="1"/>
</dbReference>
<evidence type="ECO:0000313" key="4">
    <source>
        <dbReference type="Proteomes" id="UP001235939"/>
    </source>
</evidence>